<feature type="domain" description="LTD" evidence="1">
    <location>
        <begin position="40"/>
        <end position="164"/>
    </location>
</feature>
<dbReference type="InterPro" id="IPR004843">
    <property type="entry name" value="Calcineurin-like_PHP"/>
</dbReference>
<dbReference type="Gene3D" id="2.60.40.1260">
    <property type="entry name" value="Lamin Tail domain"/>
    <property type="match status" value="1"/>
</dbReference>
<proteinExistence type="predicted"/>
<evidence type="ECO:0000313" key="2">
    <source>
        <dbReference type="EMBL" id="OPJ61685.1"/>
    </source>
</evidence>
<dbReference type="Proteomes" id="UP000190080">
    <property type="component" value="Unassembled WGS sequence"/>
</dbReference>
<reference evidence="2 3" key="1">
    <citation type="submission" date="2017-03" db="EMBL/GenBank/DDBJ databases">
        <title>Genome sequence of Clostridium oryzae DSM 28571.</title>
        <authorList>
            <person name="Poehlein A."/>
            <person name="Daniel R."/>
        </authorList>
    </citation>
    <scope>NUCLEOTIDE SEQUENCE [LARGE SCALE GENOMIC DNA]</scope>
    <source>
        <strain evidence="2 3">DSM 28571</strain>
    </source>
</reference>
<dbReference type="InterPro" id="IPR029052">
    <property type="entry name" value="Metallo-depent_PP-like"/>
</dbReference>
<organism evidence="2 3">
    <name type="scientific">Clostridium oryzae</name>
    <dbReference type="NCBI Taxonomy" id="1450648"/>
    <lineage>
        <taxon>Bacteria</taxon>
        <taxon>Bacillati</taxon>
        <taxon>Bacillota</taxon>
        <taxon>Clostridia</taxon>
        <taxon>Eubacteriales</taxon>
        <taxon>Clostridiaceae</taxon>
        <taxon>Clostridium</taxon>
    </lineage>
</organism>
<keyword evidence="3" id="KW-1185">Reference proteome</keyword>
<dbReference type="PANTHER" id="PTHR43143:SF5">
    <property type="entry name" value="SECRETED PROTEIN"/>
    <property type="match status" value="1"/>
</dbReference>
<dbReference type="Pfam" id="PF00932">
    <property type="entry name" value="LTD"/>
    <property type="match status" value="1"/>
</dbReference>
<dbReference type="EC" id="3.1.4.17" evidence="2"/>
<name>A0A1V4IPF7_9CLOT</name>
<accession>A0A1V4IPF7</accession>
<evidence type="ECO:0000259" key="1">
    <source>
        <dbReference type="PROSITE" id="PS51841"/>
    </source>
</evidence>
<protein>
    <submittedName>
        <fullName evidence="2">3',5'-cyclic adenosine monophosphate phosphodiesterase CpdA</fullName>
        <ecNumber evidence="2">3.1.4.17</ecNumber>
    </submittedName>
</protein>
<dbReference type="SUPFAM" id="SSF74853">
    <property type="entry name" value="Lamin A/C globular tail domain"/>
    <property type="match status" value="1"/>
</dbReference>
<dbReference type="PROSITE" id="PS51841">
    <property type="entry name" value="LTD"/>
    <property type="match status" value="1"/>
</dbReference>
<gene>
    <name evidence="2" type="primary">cpdA_2</name>
    <name evidence="2" type="ORF">CLORY_21850</name>
</gene>
<dbReference type="Pfam" id="PF00149">
    <property type="entry name" value="Metallophos"/>
    <property type="match status" value="1"/>
</dbReference>
<dbReference type="Gene3D" id="3.60.21.10">
    <property type="match status" value="1"/>
</dbReference>
<dbReference type="SUPFAM" id="SSF56300">
    <property type="entry name" value="Metallo-dependent phosphatases"/>
    <property type="match status" value="1"/>
</dbReference>
<dbReference type="InterPro" id="IPR001322">
    <property type="entry name" value="Lamin_tail_dom"/>
</dbReference>
<sequence length="1159" mass="130782">MRKQKFFVTLLITFIFIFNITVNGYAATLNVCDQYVSTDDKPVLLITEVVPYSTNDKYEFVEVYNNSDKDINLKDYRLNYRYPYDGRSSDIPWTTDKTDIVIKAGNVMVFWIINSKNASKTVADFNNNYSTNLVEGSNIVKIYGTGLANTGYRGVAITTNTGVDIDSAVYHKKNIAMNKGIMYKCPVSGTVQSIMGGGKKAATPGQVLPSQIPYGSVYIGEDNVPPVIEYSSQTESIDSTKDYDMTVKISDDNQVKSAFLYYKFNATDDYQKVNLVLDKDNLYTYKFITPDLLGKKSIQYYFVAGDGTNEVKSDVYESSIVGSNQYLWLNVKDDQYVSKSMELKASSNSYEAFATDMYVDGKQQFDIYDALEDKAYFSFEVNRTTSEYKNGVVMNDKVIKALNSKISNYTTITVPVSSSELKIGEDNTISIRAGSRLGIFDDDDDNNKDDFYIRNVRLTLPNGYQIRPEQSEYNDPSKIIAVGDDTKLKASVQVNFRFNIDKSIVYTRACKIDTRKMSDGTHAVEAYLNNNTVTKKIIVDNTPPAVEPLINTKKDYKGKIKIDFNVYDGGAGIDNYSVKFDNNPITLPYKTSSSLLTSGRHNICVIAKDKVGNSIKKNYSINVVNENPYPPKKVDSAEGKNGDVSIRVKDPTNDRMKVSFYKAYKYSAASMAAFQGEADIEPPKEKAISGESQLNNEQLQQINAVDGNYVETDSASKFPYQRFDISIDNDAEKNSIVEINWQGKSLMGRLVTLYAWNMKTSRWKPLASSVAADTDFKLSASVRLRNYLDNGKIHVLVQDKIYHNEKLNNDNNKFSFVWMSDTQYYSQYKPKVYDSITNWIAQNKEAENIKYCIHTGDIVNNYDNINQWENASKSMSILDNAAVPYGILAGNHDVGDSKADYSNYDKYFGSDKFNGKDYYGGSYKNNKGHYDLISAGNNDFVILYMGWGIGDKEITWMNKVLNKYQNRKAILCFHEYMLEDGKRSLIGDKIFNKVVVPNKNVITVLCGHNSNTLCNVDGIDDNNDGNIDRNVYQILCDYQSGQGGDGFITLLQFDTENNKINLKSYSPYLNKYNFYDPAKYPEKDSISLDVNLQSENRLVATDSIEANVYTKNMITSFKNVKSGSIVKTNIKSASSNAVYYYVVAEDKYGGRSQSEIFKE</sequence>
<dbReference type="InterPro" id="IPR036415">
    <property type="entry name" value="Lamin_tail_dom_sf"/>
</dbReference>
<dbReference type="STRING" id="1450648.CLORY_21850"/>
<dbReference type="AlphaFoldDB" id="A0A1V4IPF7"/>
<dbReference type="InterPro" id="IPR051918">
    <property type="entry name" value="STPP_CPPED1"/>
</dbReference>
<comment type="caution">
    <text evidence="2">The sequence shown here is derived from an EMBL/GenBank/DDBJ whole genome shotgun (WGS) entry which is preliminary data.</text>
</comment>
<evidence type="ECO:0000313" key="3">
    <source>
        <dbReference type="Proteomes" id="UP000190080"/>
    </source>
</evidence>
<dbReference type="GO" id="GO:0004114">
    <property type="term" value="F:3',5'-cyclic-nucleotide phosphodiesterase activity"/>
    <property type="evidence" value="ECO:0007669"/>
    <property type="project" value="UniProtKB-EC"/>
</dbReference>
<dbReference type="PANTHER" id="PTHR43143">
    <property type="entry name" value="METALLOPHOSPHOESTERASE, CALCINEURIN SUPERFAMILY"/>
    <property type="match status" value="1"/>
</dbReference>
<dbReference type="RefSeq" id="WP_079424233.1">
    <property type="nucleotide sequence ID" value="NZ_MZGV01000020.1"/>
</dbReference>
<keyword evidence="2" id="KW-0378">Hydrolase</keyword>
<dbReference type="OrthoDB" id="2036332at2"/>
<dbReference type="EMBL" id="MZGV01000020">
    <property type="protein sequence ID" value="OPJ61685.1"/>
    <property type="molecule type" value="Genomic_DNA"/>
</dbReference>